<reference evidence="2 3" key="1">
    <citation type="submission" date="2018-12" db="EMBL/GenBank/DDBJ databases">
        <title>Draft genome sequence of Embleya hyalina NBRC 13850T.</title>
        <authorList>
            <person name="Komaki H."/>
            <person name="Hosoyama A."/>
            <person name="Kimura A."/>
            <person name="Ichikawa N."/>
            <person name="Tamura T."/>
        </authorList>
    </citation>
    <scope>NUCLEOTIDE SEQUENCE [LARGE SCALE GENOMIC DNA]</scope>
    <source>
        <strain evidence="2 3">NBRC 13850</strain>
    </source>
</reference>
<name>A0A401YZV6_9ACTN</name>
<dbReference type="InterPro" id="IPR032710">
    <property type="entry name" value="NTF2-like_dom_sf"/>
</dbReference>
<comment type="caution">
    <text evidence="2">The sequence shown here is derived from an EMBL/GenBank/DDBJ whole genome shotgun (WGS) entry which is preliminary data.</text>
</comment>
<proteinExistence type="predicted"/>
<sequence length="148" mass="15730">MRDDGDEGVGAMAGTSGVDTHDGREVVGADLAFFDALVRADGAALDALLADDFVLVDVMAGSVIPKADLVPLIASRRLEFETIGADGEEPFVRFFDATAIVIGRTRMSGRFEGEAFTSRSRYTHVFVTDPAGRVGGWTLVSAQGTRME</sequence>
<dbReference type="Pfam" id="PF14534">
    <property type="entry name" value="DUF4440"/>
    <property type="match status" value="1"/>
</dbReference>
<dbReference type="AlphaFoldDB" id="A0A401YZV6"/>
<dbReference type="OrthoDB" id="3540333at2"/>
<dbReference type="EMBL" id="BIFH01000037">
    <property type="protein sequence ID" value="GCE00129.1"/>
    <property type="molecule type" value="Genomic_DNA"/>
</dbReference>
<dbReference type="InterPro" id="IPR027843">
    <property type="entry name" value="DUF4440"/>
</dbReference>
<dbReference type="Gene3D" id="3.10.450.50">
    <property type="match status" value="1"/>
</dbReference>
<evidence type="ECO:0000259" key="1">
    <source>
        <dbReference type="Pfam" id="PF14534"/>
    </source>
</evidence>
<gene>
    <name evidence="2" type="ORF">EHYA_07854</name>
</gene>
<keyword evidence="3" id="KW-1185">Reference proteome</keyword>
<dbReference type="SUPFAM" id="SSF54427">
    <property type="entry name" value="NTF2-like"/>
    <property type="match status" value="1"/>
</dbReference>
<evidence type="ECO:0000313" key="2">
    <source>
        <dbReference type="EMBL" id="GCE00129.1"/>
    </source>
</evidence>
<protein>
    <recommendedName>
        <fullName evidence="1">DUF4440 domain-containing protein</fullName>
    </recommendedName>
</protein>
<dbReference type="RefSeq" id="WP_126641874.1">
    <property type="nucleotide sequence ID" value="NZ_BIFH01000037.1"/>
</dbReference>
<dbReference type="Proteomes" id="UP000286931">
    <property type="component" value="Unassembled WGS sequence"/>
</dbReference>
<evidence type="ECO:0000313" key="3">
    <source>
        <dbReference type="Proteomes" id="UP000286931"/>
    </source>
</evidence>
<accession>A0A401YZV6</accession>
<organism evidence="2 3">
    <name type="scientific">Embleya hyalina</name>
    <dbReference type="NCBI Taxonomy" id="516124"/>
    <lineage>
        <taxon>Bacteria</taxon>
        <taxon>Bacillati</taxon>
        <taxon>Actinomycetota</taxon>
        <taxon>Actinomycetes</taxon>
        <taxon>Kitasatosporales</taxon>
        <taxon>Streptomycetaceae</taxon>
        <taxon>Embleya</taxon>
    </lineage>
</organism>
<feature type="domain" description="DUF4440" evidence="1">
    <location>
        <begin position="30"/>
        <end position="129"/>
    </location>
</feature>